<evidence type="ECO:0000313" key="3">
    <source>
        <dbReference type="Proteomes" id="UP000237104"/>
    </source>
</evidence>
<proteinExistence type="predicted"/>
<keyword evidence="1" id="KW-0472">Membrane</keyword>
<sequence length="59" mass="6286">MDLWALLLGIGTIALAAVAVLVGSLFRTPMPGTERALFRRRISAPTGHPAVPAPQPPRR</sequence>
<gene>
    <name evidence="2" type="ORF">C3B59_07235</name>
</gene>
<feature type="transmembrane region" description="Helical" evidence="1">
    <location>
        <begin position="6"/>
        <end position="26"/>
    </location>
</feature>
<name>A0A2S3ZI01_9MICO</name>
<dbReference type="AlphaFoldDB" id="A0A2S3ZI01"/>
<dbReference type="Proteomes" id="UP000237104">
    <property type="component" value="Unassembled WGS sequence"/>
</dbReference>
<dbReference type="EMBL" id="PPXF01000035">
    <property type="protein sequence ID" value="POH67045.1"/>
    <property type="molecule type" value="Genomic_DNA"/>
</dbReference>
<keyword evidence="1" id="KW-0812">Transmembrane</keyword>
<dbReference type="RefSeq" id="WP_103430696.1">
    <property type="nucleotide sequence ID" value="NZ_PPXF01000035.1"/>
</dbReference>
<accession>A0A2S3ZI01</accession>
<organism evidence="2 3">
    <name type="scientific">Cryobacterium zongtaii</name>
    <dbReference type="NCBI Taxonomy" id="1259217"/>
    <lineage>
        <taxon>Bacteria</taxon>
        <taxon>Bacillati</taxon>
        <taxon>Actinomycetota</taxon>
        <taxon>Actinomycetes</taxon>
        <taxon>Micrococcales</taxon>
        <taxon>Microbacteriaceae</taxon>
        <taxon>Cryobacterium</taxon>
    </lineage>
</organism>
<protein>
    <submittedName>
        <fullName evidence="2">Uncharacterized protein</fullName>
    </submittedName>
</protein>
<keyword evidence="1" id="KW-1133">Transmembrane helix</keyword>
<comment type="caution">
    <text evidence="2">The sequence shown here is derived from an EMBL/GenBank/DDBJ whole genome shotgun (WGS) entry which is preliminary data.</text>
</comment>
<evidence type="ECO:0000256" key="1">
    <source>
        <dbReference type="SAM" id="Phobius"/>
    </source>
</evidence>
<reference evidence="2 3" key="1">
    <citation type="submission" date="2018-01" db="EMBL/GenBank/DDBJ databases">
        <title>Cryobacterium sp. nov., from glaciers in China.</title>
        <authorList>
            <person name="Liu Q."/>
            <person name="Xin Y.-H."/>
        </authorList>
    </citation>
    <scope>NUCLEOTIDE SEQUENCE [LARGE SCALE GENOMIC DNA]</scope>
    <source>
        <strain evidence="2 3">TMB1-8</strain>
    </source>
</reference>
<evidence type="ECO:0000313" key="2">
    <source>
        <dbReference type="EMBL" id="POH67045.1"/>
    </source>
</evidence>